<proteinExistence type="predicted"/>
<gene>
    <name evidence="2" type="ORF">OLEA9_A091645</name>
</gene>
<dbReference type="Proteomes" id="UP000594638">
    <property type="component" value="Unassembled WGS sequence"/>
</dbReference>
<organism evidence="2 3">
    <name type="scientific">Olea europaea subsp. europaea</name>
    <dbReference type="NCBI Taxonomy" id="158383"/>
    <lineage>
        <taxon>Eukaryota</taxon>
        <taxon>Viridiplantae</taxon>
        <taxon>Streptophyta</taxon>
        <taxon>Embryophyta</taxon>
        <taxon>Tracheophyta</taxon>
        <taxon>Spermatophyta</taxon>
        <taxon>Magnoliopsida</taxon>
        <taxon>eudicotyledons</taxon>
        <taxon>Gunneridae</taxon>
        <taxon>Pentapetalae</taxon>
        <taxon>asterids</taxon>
        <taxon>lamiids</taxon>
        <taxon>Lamiales</taxon>
        <taxon>Oleaceae</taxon>
        <taxon>Oleeae</taxon>
        <taxon>Olea</taxon>
    </lineage>
</organism>
<protein>
    <submittedName>
        <fullName evidence="2">Uncharacterized protein</fullName>
    </submittedName>
</protein>
<keyword evidence="3" id="KW-1185">Reference proteome</keyword>
<dbReference type="Gramene" id="OE9A091645T1">
    <property type="protein sequence ID" value="OE9A091645C1"/>
    <property type="gene ID" value="OE9A091645"/>
</dbReference>
<evidence type="ECO:0000313" key="2">
    <source>
        <dbReference type="EMBL" id="CAA2966432.1"/>
    </source>
</evidence>
<comment type="caution">
    <text evidence="2">The sequence shown here is derived from an EMBL/GenBank/DDBJ whole genome shotgun (WGS) entry which is preliminary data.</text>
</comment>
<accession>A0A8S0QFU5</accession>
<sequence>MCSTLLKDAQYVSGGDSDQILGAVLARNLNDEEKFIFGSGGNWFGRPIFGPGGWFPGFGGQGGGLFPGIGLAPPAGAMSPDGSLAPPAGSTFPVGGLAPPPPGRFDQGRWFYDHGHDGPGGGGGFMPGAHY</sequence>
<evidence type="ECO:0000256" key="1">
    <source>
        <dbReference type="SAM" id="MobiDB-lite"/>
    </source>
</evidence>
<feature type="region of interest" description="Disordered" evidence="1">
    <location>
        <begin position="77"/>
        <end position="107"/>
    </location>
</feature>
<dbReference type="AlphaFoldDB" id="A0A8S0QFU5"/>
<dbReference type="EMBL" id="CACTIH010001861">
    <property type="protein sequence ID" value="CAA2966432.1"/>
    <property type="molecule type" value="Genomic_DNA"/>
</dbReference>
<name>A0A8S0QFU5_OLEEU</name>
<evidence type="ECO:0000313" key="3">
    <source>
        <dbReference type="Proteomes" id="UP000594638"/>
    </source>
</evidence>
<reference evidence="2 3" key="1">
    <citation type="submission" date="2019-12" db="EMBL/GenBank/DDBJ databases">
        <authorList>
            <person name="Alioto T."/>
            <person name="Alioto T."/>
            <person name="Gomez Garrido J."/>
        </authorList>
    </citation>
    <scope>NUCLEOTIDE SEQUENCE [LARGE SCALE GENOMIC DNA]</scope>
</reference>